<sequence length="43" mass="4966">MKCLNEPLMLFIREFSRPPGTVFVVDNLLERLVSEPFESVKPS</sequence>
<comment type="caution">
    <text evidence="1">The sequence shown here is derived from an EMBL/GenBank/DDBJ whole genome shotgun (WGS) entry which is preliminary data.</text>
</comment>
<gene>
    <name evidence="1" type="ORF">MBEHAL_0602</name>
</gene>
<evidence type="ECO:0000313" key="2">
    <source>
        <dbReference type="Proteomes" id="UP000016986"/>
    </source>
</evidence>
<keyword evidence="2" id="KW-1185">Reference proteome</keyword>
<accession>U2YSZ0</accession>
<organism evidence="1 2">
    <name type="scientific">Halarchaeum acidiphilum MH1-52-1</name>
    <dbReference type="NCBI Taxonomy" id="1261545"/>
    <lineage>
        <taxon>Archaea</taxon>
        <taxon>Methanobacteriati</taxon>
        <taxon>Methanobacteriota</taxon>
        <taxon>Stenosarchaea group</taxon>
        <taxon>Halobacteria</taxon>
        <taxon>Halobacteriales</taxon>
        <taxon>Halobacteriaceae</taxon>
    </lineage>
</organism>
<name>U2YSZ0_9EURY</name>
<dbReference type="AlphaFoldDB" id="U2YSZ0"/>
<evidence type="ECO:0000313" key="1">
    <source>
        <dbReference type="EMBL" id="GAD51842.1"/>
    </source>
</evidence>
<dbReference type="EMBL" id="BATA01000009">
    <property type="protein sequence ID" value="GAD51842.1"/>
    <property type="molecule type" value="Genomic_DNA"/>
</dbReference>
<proteinExistence type="predicted"/>
<dbReference type="Proteomes" id="UP000016986">
    <property type="component" value="Unassembled WGS sequence"/>
</dbReference>
<reference evidence="1 2" key="1">
    <citation type="submission" date="2013-09" db="EMBL/GenBank/DDBJ databases">
        <title>Whole genome sequencing of Halarchaeum acidiphilum strain MH1-52-1.</title>
        <authorList>
            <person name="Shimane Y."/>
            <person name="Minegishi H."/>
            <person name="Nishi S."/>
            <person name="Echigo A."/>
            <person name="Shuto A."/>
            <person name="Konishi M."/>
            <person name="Ito T."/>
            <person name="Ohkuma M."/>
            <person name="Ohta Y."/>
            <person name="Nagano Y."/>
            <person name="Tsubouchi T."/>
            <person name="Mori K."/>
            <person name="Usui K."/>
            <person name="Kamekura M."/>
            <person name="Usami R."/>
            <person name="Takaki Y."/>
            <person name="Hatada Y."/>
        </authorList>
    </citation>
    <scope>NUCLEOTIDE SEQUENCE [LARGE SCALE GENOMIC DNA]</scope>
    <source>
        <strain evidence="1 2">JCM 16109</strain>
    </source>
</reference>
<protein>
    <submittedName>
        <fullName evidence="1">Uncharacterized protein</fullName>
    </submittedName>
</protein>